<dbReference type="HAMAP" id="MF_01408">
    <property type="entry name" value="ThyX"/>
    <property type="match status" value="1"/>
</dbReference>
<comment type="cofactor">
    <cofactor evidence="1">
        <name>FAD</name>
        <dbReference type="ChEBI" id="CHEBI:57692"/>
    </cofactor>
    <text evidence="1">Binds 4 FAD per tetramer. Each FAD binding site is formed by three monomers.</text>
</comment>
<keyword evidence="1" id="KW-0274">FAD</keyword>
<dbReference type="Proteomes" id="UP000002528">
    <property type="component" value="Chromosome"/>
</dbReference>
<dbReference type="Pfam" id="PF02511">
    <property type="entry name" value="Thy1"/>
    <property type="match status" value="1"/>
</dbReference>
<dbReference type="UniPathway" id="UPA00575"/>
<comment type="similarity">
    <text evidence="1">Belongs to the thymidylate synthase ThyX family.</text>
</comment>
<dbReference type="PANTHER" id="PTHR34934:SF1">
    <property type="entry name" value="FLAVIN-DEPENDENT THYMIDYLATE SYNTHASE"/>
    <property type="match status" value="1"/>
</dbReference>
<evidence type="ECO:0000256" key="1">
    <source>
        <dbReference type="HAMAP-Rule" id="MF_01408"/>
    </source>
</evidence>
<dbReference type="SUPFAM" id="SSF69796">
    <property type="entry name" value="Thymidylate synthase-complementing protein Thy1"/>
    <property type="match status" value="1"/>
</dbReference>
<dbReference type="AlphaFoldDB" id="Q4FPM5"/>
<dbReference type="GO" id="GO:0004799">
    <property type="term" value="F:thymidylate synthase activity"/>
    <property type="evidence" value="ECO:0007669"/>
    <property type="project" value="TreeGrafter"/>
</dbReference>
<proteinExistence type="inferred from homology"/>
<accession>Q4FPM5</accession>
<dbReference type="EC" id="2.1.1.148" evidence="1"/>
<comment type="function">
    <text evidence="1">Catalyzes the reductive methylation of 2'-deoxyuridine-5'-monophosphate (dUMP) to 2'-deoxythymidine-5'-monophosphate (dTMP) while utilizing 5,10-methylenetetrahydrofolate (mTHF) as the methyl donor, and NADPH and FADH(2) as the reductant.</text>
</comment>
<dbReference type="STRING" id="335992.SAR11_0010"/>
<evidence type="ECO:0000313" key="2">
    <source>
        <dbReference type="EMBL" id="AAZ20835.1"/>
    </source>
</evidence>
<feature type="binding site" evidence="1">
    <location>
        <begin position="141"/>
        <end position="143"/>
    </location>
    <ligand>
        <name>FAD</name>
        <dbReference type="ChEBI" id="CHEBI:57692"/>
        <note>ligand shared between neighboring subunits</note>
    </ligand>
</feature>
<dbReference type="HOGENOM" id="CLU_067790_0_0_5"/>
<dbReference type="PROSITE" id="PS51331">
    <property type="entry name" value="THYX"/>
    <property type="match status" value="1"/>
</dbReference>
<feature type="binding site" evidence="1">
    <location>
        <position position="149"/>
    </location>
    <ligand>
        <name>FAD</name>
        <dbReference type="ChEBI" id="CHEBI:57692"/>
        <note>ligand shared between neighboring subunits</note>
    </ligand>
</feature>
<dbReference type="EMBL" id="CP000084">
    <property type="protein sequence ID" value="AAZ20835.1"/>
    <property type="molecule type" value="Genomic_DNA"/>
</dbReference>
<dbReference type="PANTHER" id="PTHR34934">
    <property type="entry name" value="FLAVIN-DEPENDENT THYMIDYLATE SYNTHASE"/>
    <property type="match status" value="1"/>
</dbReference>
<name>Q4FPM5_PELUB</name>
<sequence length="344" mass="40003">MVITKFVYRRSWQANTITIKAFERDSIKIMKLTKEQSQEIKDQQGQQNQTKRVTAPALENILYEAMPALDHGFVRVIDYMGDDTSIVQSARVSYGKGTKQVSTDAGLIKYLMRHWHSTPFEMCEIKYHVKLPIFIARQWIRHRTANVNEYSARYSILDKEFYLPSAENLAAQSSSNRQGRGDVIEGEQAKEVLELLKNDAEQTYDNYEMMLNQRFDGSTIDENKKGLARELARMNLTLNTYTQWYWKTDLLNLMNFLRLRADSHAQYEIRVYADIMLDTVKKWVPITYDAFMDYRVGGTEVSAKGKIIIQKLIKGEDVNPDSSGLSKREWNELMVSFDLKDKLI</sequence>
<feature type="binding site" evidence="1">
    <location>
        <begin position="138"/>
        <end position="141"/>
    </location>
    <ligand>
        <name>dUMP</name>
        <dbReference type="ChEBI" id="CHEBI:246422"/>
        <note>ligand shared between dimeric partners</note>
    </ligand>
</feature>
<organism evidence="2 3">
    <name type="scientific">Pelagibacter ubique (strain HTCC1062)</name>
    <dbReference type="NCBI Taxonomy" id="335992"/>
    <lineage>
        <taxon>Bacteria</taxon>
        <taxon>Pseudomonadati</taxon>
        <taxon>Pseudomonadota</taxon>
        <taxon>Alphaproteobacteria</taxon>
        <taxon>Candidatus Pelagibacterales</taxon>
        <taxon>Candidatus Pelagibacteraceae</taxon>
        <taxon>Candidatus Pelagibacter</taxon>
    </lineage>
</organism>
<feature type="binding site" evidence="1">
    <location>
        <position position="260"/>
    </location>
    <ligand>
        <name>dUMP</name>
        <dbReference type="ChEBI" id="CHEBI:246422"/>
        <note>ligand shared between dimeric partners</note>
    </ligand>
</feature>
<dbReference type="GO" id="GO:0032259">
    <property type="term" value="P:methylation"/>
    <property type="evidence" value="ECO:0007669"/>
    <property type="project" value="UniProtKB-KW"/>
</dbReference>
<dbReference type="KEGG" id="pub:SAR11_0010"/>
<keyword evidence="1 2" id="KW-0489">Methyltransferase</keyword>
<comment type="pathway">
    <text evidence="1">Pyrimidine metabolism; dTTP biosynthesis.</text>
</comment>
<feature type="binding site" evidence="1">
    <location>
        <position position="118"/>
    </location>
    <ligand>
        <name>FAD</name>
        <dbReference type="ChEBI" id="CHEBI:57692"/>
        <note>ligand shared between neighboring subunits</note>
    </ligand>
</feature>
<dbReference type="InterPro" id="IPR003669">
    <property type="entry name" value="Thymidylate_synthase_ThyX"/>
</dbReference>
<evidence type="ECO:0000313" key="3">
    <source>
        <dbReference type="Proteomes" id="UP000002528"/>
    </source>
</evidence>
<feature type="binding site" description="in other chain" evidence="1">
    <location>
        <position position="233"/>
    </location>
    <ligand>
        <name>dUMP</name>
        <dbReference type="ChEBI" id="CHEBI:246422"/>
        <note>ligand shared between dimeric partners</note>
    </ligand>
</feature>
<keyword evidence="1" id="KW-0285">Flavoprotein</keyword>
<keyword evidence="1" id="KW-0521">NADP</keyword>
<dbReference type="eggNOG" id="COG1351">
    <property type="taxonomic scope" value="Bacteria"/>
</dbReference>
<keyword evidence="1 2" id="KW-0808">Transferase</keyword>
<dbReference type="GO" id="GO:0006231">
    <property type="term" value="P:dTMP biosynthetic process"/>
    <property type="evidence" value="ECO:0007669"/>
    <property type="project" value="UniProtKB-UniRule"/>
</dbReference>
<feature type="binding site" description="in other chain" evidence="1">
    <location>
        <begin position="149"/>
        <end position="153"/>
    </location>
    <ligand>
        <name>dUMP</name>
        <dbReference type="ChEBI" id="CHEBI:246422"/>
        <note>ligand shared between dimeric partners</note>
    </ligand>
</feature>
<dbReference type="GO" id="GO:0006235">
    <property type="term" value="P:dTTP biosynthetic process"/>
    <property type="evidence" value="ECO:0007669"/>
    <property type="project" value="UniProtKB-UniRule"/>
</dbReference>
<gene>
    <name evidence="1 2" type="primary">thyX</name>
    <name evidence="2" type="ordered locus">SAR11_0010</name>
</gene>
<feature type="binding site" evidence="1">
    <location>
        <position position="255"/>
    </location>
    <ligand>
        <name>FAD</name>
        <dbReference type="ChEBI" id="CHEBI:57692"/>
        <note>ligand shared between neighboring subunits</note>
    </ligand>
</feature>
<feature type="active site" description="Involved in ionization of N3 of dUMP, leading to its activation" evidence="1">
    <location>
        <position position="260"/>
    </location>
</feature>
<reference evidence="2 3" key="1">
    <citation type="journal article" date="2005" name="Science">
        <title>Genome streamlining in a cosmopolitan oceanic bacterium.</title>
        <authorList>
            <person name="Giovannoni S.J."/>
            <person name="Tripp H.J."/>
            <person name="Givan S."/>
            <person name="Podar M."/>
            <person name="Vergin K.L."/>
            <person name="Baptista D."/>
            <person name="Bibbs L."/>
            <person name="Eads J."/>
            <person name="Richardson T.H."/>
            <person name="Noordewier M."/>
            <person name="Rappe M.S."/>
            <person name="Short J.M."/>
            <person name="Carrington J.C."/>
            <person name="Mathur E.J."/>
        </authorList>
    </citation>
    <scope>NUCLEOTIDE SEQUENCE [LARGE SCALE GENOMIC DNA]</scope>
    <source>
        <strain evidence="2 3">HTCC1062</strain>
    </source>
</reference>
<dbReference type="GO" id="GO:0050797">
    <property type="term" value="F:thymidylate synthase (FAD) activity"/>
    <property type="evidence" value="ECO:0007669"/>
    <property type="project" value="UniProtKB-UniRule"/>
</dbReference>
<comment type="caution">
    <text evidence="1">Lacks conserved residue(s) required for the propagation of feature annotation.</text>
</comment>
<comment type="catalytic activity">
    <reaction evidence="1">
        <text>dUMP + (6R)-5,10-methylene-5,6,7,8-tetrahydrofolate + NADPH + H(+) = dTMP + (6S)-5,6,7,8-tetrahydrofolate + NADP(+)</text>
        <dbReference type="Rhea" id="RHEA:29043"/>
        <dbReference type="ChEBI" id="CHEBI:15378"/>
        <dbReference type="ChEBI" id="CHEBI:15636"/>
        <dbReference type="ChEBI" id="CHEBI:57453"/>
        <dbReference type="ChEBI" id="CHEBI:57783"/>
        <dbReference type="ChEBI" id="CHEBI:58349"/>
        <dbReference type="ChEBI" id="CHEBI:63528"/>
        <dbReference type="ChEBI" id="CHEBI:246422"/>
        <dbReference type="EC" id="2.1.1.148"/>
    </reaction>
</comment>
<keyword evidence="3" id="KW-1185">Reference proteome</keyword>
<protein>
    <recommendedName>
        <fullName evidence="1">Flavin-dependent thymidylate synthase</fullName>
        <shortName evidence="1">FDTS</shortName>
        <ecNumber evidence="1">2.1.1.148</ecNumber>
    </recommendedName>
    <alternativeName>
        <fullName evidence="1">FAD-dependent thymidylate synthase</fullName>
    </alternativeName>
    <alternativeName>
        <fullName evidence="1">Thymidylate synthase ThyX</fullName>
        <shortName evidence="1">TS</shortName>
        <shortName evidence="1">TSase</shortName>
    </alternativeName>
</protein>
<dbReference type="CDD" id="cd20175">
    <property type="entry name" value="ThyX"/>
    <property type="match status" value="1"/>
</dbReference>
<dbReference type="InterPro" id="IPR036098">
    <property type="entry name" value="Thymidylate_synthase_ThyX_sf"/>
</dbReference>
<dbReference type="GO" id="GO:0050660">
    <property type="term" value="F:flavin adenine dinucleotide binding"/>
    <property type="evidence" value="ECO:0007669"/>
    <property type="project" value="UniProtKB-UniRule"/>
</dbReference>
<dbReference type="GO" id="GO:0070402">
    <property type="term" value="F:NADPH binding"/>
    <property type="evidence" value="ECO:0007669"/>
    <property type="project" value="TreeGrafter"/>
</dbReference>
<comment type="subunit">
    <text evidence="1">Homotetramer.</text>
</comment>
<dbReference type="NCBIfam" id="TIGR02170">
    <property type="entry name" value="thyX"/>
    <property type="match status" value="1"/>
</dbReference>
<dbReference type="Gene3D" id="3.30.1360.170">
    <property type="match status" value="1"/>
</dbReference>
<keyword evidence="1" id="KW-0545">Nucleotide biosynthesis</keyword>